<reference evidence="3 4" key="1">
    <citation type="journal article" date="2010" name="DNA Res.">
        <title>Bacterial lifestyle in a deep-sea hydrothermal vent chimney revealed by the genome sequence of the thermophilic bacterium Deferribacter desulfuricans SSM1.</title>
        <authorList>
            <person name="Takaki Y."/>
            <person name="Shimamura S."/>
            <person name="Nakagawa S."/>
            <person name="Fukuhara Y."/>
            <person name="Horikawa H."/>
            <person name="Ankai A."/>
            <person name="Harada T."/>
            <person name="Hosoyama A."/>
            <person name="Oguchi A."/>
            <person name="Fukui S."/>
            <person name="Fujita N."/>
            <person name="Takami H."/>
            <person name="Takai K."/>
        </authorList>
    </citation>
    <scope>NUCLEOTIDE SEQUENCE [LARGE SCALE GENOMIC DNA]</scope>
    <source>
        <strain evidence="4">DSM 14783 / JCM 11476 / NBRC 101012 / SSM1</strain>
    </source>
</reference>
<name>D3P9F6_DEFDS</name>
<dbReference type="EMBL" id="AP011529">
    <property type="protein sequence ID" value="BAI81346.1"/>
    <property type="molecule type" value="Genomic_DNA"/>
</dbReference>
<feature type="coiled-coil region" evidence="1">
    <location>
        <begin position="305"/>
        <end position="400"/>
    </location>
</feature>
<gene>
    <name evidence="3" type="ordered locus">DEFDS_1894</name>
</gene>
<accession>D3P9F6</accession>
<dbReference type="InterPro" id="IPR035965">
    <property type="entry name" value="PAS-like_dom_sf"/>
</dbReference>
<protein>
    <recommendedName>
        <fullName evidence="2">PAS domain-containing protein</fullName>
    </recommendedName>
</protein>
<dbReference type="Proteomes" id="UP000001520">
    <property type="component" value="Chromosome"/>
</dbReference>
<sequence>MPHKRETYMKRLDILQELAESLGKSFFYVDFEKKDCWYIKKDSVKKQVNSEKLQKYFENIEIKNPSLIKGKSKRKCIFIYKLTNECMVGVIILRIDCINEYYYKLLSKFIDLFLKMKCSENNYELEIEMLRDELDECESTVSKFDKKIEELESLIDDYKIQIEGLEESVNVLRNSRSKMLKLIDGIKFPLFSLNKEYELNNVNKALGELTGVDSLPKFIGSKCYKTIFNFDEPCPWCKLDSVINENEQFVQNINVKIQNEDYWFEHIMFPIIDESGDIVEVGEILHDVTKQYRLYEDLKNTQYKVKKISKDRVSALNEVSKLKKEYDELLNEYEKLSNKHKKLIAVFEKVINETRAGEVLALRKENSELKYKISQLTQLVDRLNKKLEDSKQTEKEMYKKTIYSIDRLYNMITKRGDFKKDEYDKILEFISTQIELIKEKLEI</sequence>
<evidence type="ECO:0000313" key="4">
    <source>
        <dbReference type="Proteomes" id="UP000001520"/>
    </source>
</evidence>
<dbReference type="InterPro" id="IPR000014">
    <property type="entry name" value="PAS"/>
</dbReference>
<keyword evidence="1" id="KW-0175">Coiled coil</keyword>
<dbReference type="Pfam" id="PF13426">
    <property type="entry name" value="PAS_9"/>
    <property type="match status" value="1"/>
</dbReference>
<dbReference type="eggNOG" id="COG1196">
    <property type="taxonomic scope" value="Bacteria"/>
</dbReference>
<organism evidence="3 4">
    <name type="scientific">Deferribacter desulfuricans (strain DSM 14783 / JCM 11476 / NBRC 101012 / SSM1)</name>
    <dbReference type="NCBI Taxonomy" id="639282"/>
    <lineage>
        <taxon>Bacteria</taxon>
        <taxon>Pseudomonadati</taxon>
        <taxon>Deferribacterota</taxon>
        <taxon>Deferribacteres</taxon>
        <taxon>Deferribacterales</taxon>
        <taxon>Deferribacteraceae</taxon>
        <taxon>Deferribacter</taxon>
    </lineage>
</organism>
<feature type="domain" description="PAS" evidence="2">
    <location>
        <begin position="193"/>
        <end position="290"/>
    </location>
</feature>
<keyword evidence="4" id="KW-1185">Reference proteome</keyword>
<evidence type="ECO:0000313" key="3">
    <source>
        <dbReference type="EMBL" id="BAI81346.1"/>
    </source>
</evidence>
<dbReference type="AlphaFoldDB" id="D3P9F6"/>
<dbReference type="HOGENOM" id="CLU_617808_0_0_0"/>
<proteinExistence type="predicted"/>
<dbReference type="KEGG" id="ddf:DEFDS_1894"/>
<evidence type="ECO:0000256" key="1">
    <source>
        <dbReference type="SAM" id="Coils"/>
    </source>
</evidence>
<evidence type="ECO:0000259" key="2">
    <source>
        <dbReference type="Pfam" id="PF13426"/>
    </source>
</evidence>
<dbReference type="Gene3D" id="3.30.450.20">
    <property type="entry name" value="PAS domain"/>
    <property type="match status" value="1"/>
</dbReference>
<dbReference type="SUPFAM" id="SSF55785">
    <property type="entry name" value="PYP-like sensor domain (PAS domain)"/>
    <property type="match status" value="1"/>
</dbReference>
<feature type="coiled-coil region" evidence="1">
    <location>
        <begin position="120"/>
        <end position="175"/>
    </location>
</feature>
<dbReference type="STRING" id="639282.DEFDS_1894"/>